<keyword evidence="4" id="KW-1185">Reference proteome</keyword>
<feature type="region of interest" description="Disordered" evidence="1">
    <location>
        <begin position="29"/>
        <end position="53"/>
    </location>
</feature>
<evidence type="ECO:0000313" key="4">
    <source>
        <dbReference type="Proteomes" id="UP001232755"/>
    </source>
</evidence>
<feature type="domain" description="Alpha-L-rhamnosidase C-terminal" evidence="2">
    <location>
        <begin position="3"/>
        <end position="39"/>
    </location>
</feature>
<accession>A0ABU0R107</accession>
<dbReference type="Gene3D" id="2.60.420.10">
    <property type="entry name" value="Maltose phosphorylase, domain 3"/>
    <property type="match status" value="1"/>
</dbReference>
<sequence length="53" mass="5785">MSARSSWRTAGDELTLTVEVPPATTARVIFPDGTTDTATTGTFRATRRMKRTP</sequence>
<proteinExistence type="predicted"/>
<evidence type="ECO:0000313" key="3">
    <source>
        <dbReference type="EMBL" id="MDQ0753339.1"/>
    </source>
</evidence>
<evidence type="ECO:0000259" key="2">
    <source>
        <dbReference type="Pfam" id="PF17390"/>
    </source>
</evidence>
<gene>
    <name evidence="3" type="ORF">QF034_007570</name>
</gene>
<evidence type="ECO:0000256" key="1">
    <source>
        <dbReference type="SAM" id="MobiDB-lite"/>
    </source>
</evidence>
<protein>
    <recommendedName>
        <fullName evidence="2">Alpha-L-rhamnosidase C-terminal domain-containing protein</fullName>
    </recommendedName>
</protein>
<reference evidence="3 4" key="1">
    <citation type="submission" date="2023-07" db="EMBL/GenBank/DDBJ databases">
        <title>Comparative genomics of wheat-associated soil bacteria to identify genetic determinants of phenazine resistance.</title>
        <authorList>
            <person name="Mouncey N."/>
        </authorList>
    </citation>
    <scope>NUCLEOTIDE SEQUENCE [LARGE SCALE GENOMIC DNA]</scope>
    <source>
        <strain evidence="3 4">B3I12</strain>
    </source>
</reference>
<dbReference type="RefSeq" id="WP_307179196.1">
    <property type="nucleotide sequence ID" value="NZ_JAUSYP010000001.1"/>
</dbReference>
<dbReference type="Proteomes" id="UP001232755">
    <property type="component" value="Unassembled WGS sequence"/>
</dbReference>
<dbReference type="InterPro" id="IPR035398">
    <property type="entry name" value="Bac_rhamnosid_C"/>
</dbReference>
<dbReference type="EMBL" id="JAUSYP010000001">
    <property type="protein sequence ID" value="MDQ0753339.1"/>
    <property type="molecule type" value="Genomic_DNA"/>
</dbReference>
<name>A0ABU0R107_9ACTN</name>
<organism evidence="3 4">
    <name type="scientific">Streptomyces africanus</name>
    <dbReference type="NCBI Taxonomy" id="231024"/>
    <lineage>
        <taxon>Bacteria</taxon>
        <taxon>Bacillati</taxon>
        <taxon>Actinomycetota</taxon>
        <taxon>Actinomycetes</taxon>
        <taxon>Kitasatosporales</taxon>
        <taxon>Streptomycetaceae</taxon>
        <taxon>Streptomyces</taxon>
    </lineage>
</organism>
<feature type="compositionally biased region" description="Low complexity" evidence="1">
    <location>
        <begin position="32"/>
        <end position="44"/>
    </location>
</feature>
<dbReference type="Pfam" id="PF17390">
    <property type="entry name" value="Bac_rhamnosid_C"/>
    <property type="match status" value="1"/>
</dbReference>
<comment type="caution">
    <text evidence="3">The sequence shown here is derived from an EMBL/GenBank/DDBJ whole genome shotgun (WGS) entry which is preliminary data.</text>
</comment>